<dbReference type="GO" id="GO:0016628">
    <property type="term" value="F:oxidoreductase activity, acting on the CH-CH group of donors, NAD or NADP as acceptor"/>
    <property type="evidence" value="ECO:0007669"/>
    <property type="project" value="InterPro"/>
</dbReference>
<dbReference type="AlphaFoldDB" id="A0A239CV29"/>
<organism evidence="3 4">
    <name type="scientific">Actinoplanes regularis</name>
    <dbReference type="NCBI Taxonomy" id="52697"/>
    <lineage>
        <taxon>Bacteria</taxon>
        <taxon>Bacillati</taxon>
        <taxon>Actinomycetota</taxon>
        <taxon>Actinomycetes</taxon>
        <taxon>Micromonosporales</taxon>
        <taxon>Micromonosporaceae</taxon>
        <taxon>Actinoplanes</taxon>
    </lineage>
</organism>
<dbReference type="EMBL" id="FZNR01000012">
    <property type="protein sequence ID" value="SNS23712.1"/>
    <property type="molecule type" value="Genomic_DNA"/>
</dbReference>
<dbReference type="CDD" id="cd05288">
    <property type="entry name" value="PGDH"/>
    <property type="match status" value="1"/>
</dbReference>
<dbReference type="Proteomes" id="UP000198415">
    <property type="component" value="Unassembled WGS sequence"/>
</dbReference>
<reference evidence="3 4" key="1">
    <citation type="submission" date="2017-06" db="EMBL/GenBank/DDBJ databases">
        <authorList>
            <person name="Kim H.J."/>
            <person name="Triplett B.A."/>
        </authorList>
    </citation>
    <scope>NUCLEOTIDE SEQUENCE [LARGE SCALE GENOMIC DNA]</scope>
    <source>
        <strain evidence="3 4">DSM 43151</strain>
    </source>
</reference>
<evidence type="ECO:0000259" key="2">
    <source>
        <dbReference type="SMART" id="SM00829"/>
    </source>
</evidence>
<dbReference type="InterPro" id="IPR011032">
    <property type="entry name" value="GroES-like_sf"/>
</dbReference>
<sequence>MPTMREIRMAAVPAGLPQVADLTVVETPVPVPGPGEVLVRNRYFTVFAALRTLLGGVQGAPLPGLRPGDTLFGPAVGETVTGPRPGTLVRHMRGWREYALVPDAECDPIGDVLPDPIAHLAQGPTVYGALTRAAPVRPGDTVFVSGGAGAVGSMAGQLARLLGAARVVGSTGSAWKADRMTGLGYDAVVTRGAGPIAEQLAKAAPDGVDVFFDNVGGEELAAAIAAANRSARFALVGALSGQLAEHGTGTTAPAEIDSYQLILKQIAMTGYSAGGDTALRSEWDERFAQWSRAGRIEFPHVRVEGIEQAPAALRDVLTGRHFGAVVVALE</sequence>
<protein>
    <recommendedName>
        <fullName evidence="2">Enoyl reductase (ER) domain-containing protein</fullName>
    </recommendedName>
</protein>
<evidence type="ECO:0000256" key="1">
    <source>
        <dbReference type="ARBA" id="ARBA00023002"/>
    </source>
</evidence>
<dbReference type="InterPro" id="IPR041694">
    <property type="entry name" value="ADH_N_2"/>
</dbReference>
<accession>A0A239CV29</accession>
<dbReference type="Gene3D" id="3.40.50.720">
    <property type="entry name" value="NAD(P)-binding Rossmann-like Domain"/>
    <property type="match status" value="1"/>
</dbReference>
<dbReference type="SMART" id="SM00829">
    <property type="entry name" value="PKS_ER"/>
    <property type="match status" value="1"/>
</dbReference>
<proteinExistence type="predicted"/>
<dbReference type="SUPFAM" id="SSF50129">
    <property type="entry name" value="GroES-like"/>
    <property type="match status" value="1"/>
</dbReference>
<dbReference type="Pfam" id="PF00107">
    <property type="entry name" value="ADH_zinc_N"/>
    <property type="match status" value="1"/>
</dbReference>
<dbReference type="InterPro" id="IPR020843">
    <property type="entry name" value="ER"/>
</dbReference>
<name>A0A239CV29_9ACTN</name>
<dbReference type="RefSeq" id="WP_089296186.1">
    <property type="nucleotide sequence ID" value="NZ_BOMU01000065.1"/>
</dbReference>
<dbReference type="OrthoDB" id="9805663at2"/>
<dbReference type="Pfam" id="PF16884">
    <property type="entry name" value="ADH_N_2"/>
    <property type="match status" value="1"/>
</dbReference>
<feature type="domain" description="Enoyl reductase (ER)" evidence="2">
    <location>
        <begin position="15"/>
        <end position="327"/>
    </location>
</feature>
<dbReference type="InterPro" id="IPR036291">
    <property type="entry name" value="NAD(P)-bd_dom_sf"/>
</dbReference>
<evidence type="ECO:0000313" key="4">
    <source>
        <dbReference type="Proteomes" id="UP000198415"/>
    </source>
</evidence>
<keyword evidence="4" id="KW-1185">Reference proteome</keyword>
<keyword evidence="1" id="KW-0560">Oxidoreductase</keyword>
<gene>
    <name evidence="3" type="ORF">SAMN06264365_11294</name>
</gene>
<dbReference type="PANTHER" id="PTHR43205:SF7">
    <property type="entry name" value="PROSTAGLANDIN REDUCTASE 1"/>
    <property type="match status" value="1"/>
</dbReference>
<dbReference type="SUPFAM" id="SSF51735">
    <property type="entry name" value="NAD(P)-binding Rossmann-fold domains"/>
    <property type="match status" value="1"/>
</dbReference>
<evidence type="ECO:0000313" key="3">
    <source>
        <dbReference type="EMBL" id="SNS23712.1"/>
    </source>
</evidence>
<dbReference type="Gene3D" id="3.90.180.10">
    <property type="entry name" value="Medium-chain alcohol dehydrogenases, catalytic domain"/>
    <property type="match status" value="1"/>
</dbReference>
<dbReference type="InterPro" id="IPR045010">
    <property type="entry name" value="MDR_fam"/>
</dbReference>
<dbReference type="PANTHER" id="PTHR43205">
    <property type="entry name" value="PROSTAGLANDIN REDUCTASE"/>
    <property type="match status" value="1"/>
</dbReference>
<dbReference type="InterPro" id="IPR013149">
    <property type="entry name" value="ADH-like_C"/>
</dbReference>